<keyword evidence="9" id="KW-1185">Reference proteome</keyword>
<accession>A0A1W1YCK5</accession>
<dbReference type="Gene3D" id="1.10.10.10">
    <property type="entry name" value="Winged helix-like DNA-binding domain superfamily/Winged helix DNA-binding domain"/>
    <property type="match status" value="2"/>
</dbReference>
<organism evidence="8 9">
    <name type="scientific">Moheibacter sediminis</name>
    <dbReference type="NCBI Taxonomy" id="1434700"/>
    <lineage>
        <taxon>Bacteria</taxon>
        <taxon>Pseudomonadati</taxon>
        <taxon>Bacteroidota</taxon>
        <taxon>Flavobacteriia</taxon>
        <taxon>Flavobacteriales</taxon>
        <taxon>Weeksellaceae</taxon>
        <taxon>Moheibacter</taxon>
    </lineage>
</organism>
<dbReference type="Pfam" id="PF02631">
    <property type="entry name" value="RecX_HTH2"/>
    <property type="match status" value="1"/>
</dbReference>
<keyword evidence="4 5" id="KW-0963">Cytoplasm</keyword>
<name>A0A1W1YCK5_9FLAO</name>
<evidence type="ECO:0000256" key="1">
    <source>
        <dbReference type="ARBA" id="ARBA00004496"/>
    </source>
</evidence>
<gene>
    <name evidence="5" type="primary">recX</name>
    <name evidence="8" type="ORF">SAMN06296427_101270</name>
</gene>
<evidence type="ECO:0000256" key="4">
    <source>
        <dbReference type="ARBA" id="ARBA00022490"/>
    </source>
</evidence>
<protein>
    <recommendedName>
        <fullName evidence="3 5">Regulatory protein RecX</fullName>
    </recommendedName>
</protein>
<sequence>MKKTIKRKNKKNATELDIKNNNKTESFTVTEIRDKLAKYCAYQDRCQWEVENKLHEFFIIPEARDEIIIYLIQYNFLNEERFAKSFVRGKFNQKNWGRIKIKSELKKKRVPSKMIDSALKEINADDYFSRLEELFQKKKESLKSERESFKKKAKIRNYLLQKGYESDLIQMLNSD</sequence>
<dbReference type="AlphaFoldDB" id="A0A1W1YCK5"/>
<dbReference type="EMBL" id="FWXS01000001">
    <property type="protein sequence ID" value="SMC33940.1"/>
    <property type="molecule type" value="Genomic_DNA"/>
</dbReference>
<dbReference type="Proteomes" id="UP000192393">
    <property type="component" value="Unassembled WGS sequence"/>
</dbReference>
<reference evidence="8 9" key="1">
    <citation type="submission" date="2017-04" db="EMBL/GenBank/DDBJ databases">
        <authorList>
            <person name="Afonso C.L."/>
            <person name="Miller P.J."/>
            <person name="Scott M.A."/>
            <person name="Spackman E."/>
            <person name="Goraichik I."/>
            <person name="Dimitrov K.M."/>
            <person name="Suarez D.L."/>
            <person name="Swayne D.E."/>
        </authorList>
    </citation>
    <scope>NUCLEOTIDE SEQUENCE [LARGE SCALE GENOMIC DNA]</scope>
    <source>
        <strain evidence="8 9">CGMCC 1.12708</strain>
    </source>
</reference>
<dbReference type="PANTHER" id="PTHR33602:SF1">
    <property type="entry name" value="REGULATORY PROTEIN RECX FAMILY PROTEIN"/>
    <property type="match status" value="1"/>
</dbReference>
<comment type="subcellular location">
    <subcellularLocation>
        <location evidence="1 5">Cytoplasm</location>
    </subcellularLocation>
</comment>
<dbReference type="InterPro" id="IPR053924">
    <property type="entry name" value="RecX_HTH_2nd"/>
</dbReference>
<dbReference type="HAMAP" id="MF_01114">
    <property type="entry name" value="RecX"/>
    <property type="match status" value="1"/>
</dbReference>
<comment type="similarity">
    <text evidence="2 5">Belongs to the RecX family.</text>
</comment>
<dbReference type="GO" id="GO:0006282">
    <property type="term" value="P:regulation of DNA repair"/>
    <property type="evidence" value="ECO:0007669"/>
    <property type="project" value="UniProtKB-UniRule"/>
</dbReference>
<dbReference type="InterPro" id="IPR053925">
    <property type="entry name" value="RecX_HTH_3rd"/>
</dbReference>
<feature type="domain" description="RecX third three-helical" evidence="7">
    <location>
        <begin position="125"/>
        <end position="170"/>
    </location>
</feature>
<dbReference type="STRING" id="1434700.SAMN06296427_101270"/>
<evidence type="ECO:0000259" key="6">
    <source>
        <dbReference type="Pfam" id="PF02631"/>
    </source>
</evidence>
<dbReference type="Pfam" id="PF21981">
    <property type="entry name" value="RecX_HTH3"/>
    <property type="match status" value="1"/>
</dbReference>
<feature type="domain" description="RecX second three-helical" evidence="6">
    <location>
        <begin position="78"/>
        <end position="119"/>
    </location>
</feature>
<evidence type="ECO:0000313" key="9">
    <source>
        <dbReference type="Proteomes" id="UP000192393"/>
    </source>
</evidence>
<comment type="function">
    <text evidence="5">Modulates RecA activity.</text>
</comment>
<evidence type="ECO:0000256" key="3">
    <source>
        <dbReference type="ARBA" id="ARBA00018111"/>
    </source>
</evidence>
<evidence type="ECO:0000256" key="5">
    <source>
        <dbReference type="HAMAP-Rule" id="MF_01114"/>
    </source>
</evidence>
<dbReference type="PANTHER" id="PTHR33602">
    <property type="entry name" value="REGULATORY PROTEIN RECX FAMILY PROTEIN"/>
    <property type="match status" value="1"/>
</dbReference>
<evidence type="ECO:0000259" key="7">
    <source>
        <dbReference type="Pfam" id="PF21981"/>
    </source>
</evidence>
<dbReference type="InterPro" id="IPR036388">
    <property type="entry name" value="WH-like_DNA-bd_sf"/>
</dbReference>
<evidence type="ECO:0000313" key="8">
    <source>
        <dbReference type="EMBL" id="SMC33940.1"/>
    </source>
</evidence>
<evidence type="ECO:0000256" key="2">
    <source>
        <dbReference type="ARBA" id="ARBA00009695"/>
    </source>
</evidence>
<dbReference type="GO" id="GO:0005737">
    <property type="term" value="C:cytoplasm"/>
    <property type="evidence" value="ECO:0007669"/>
    <property type="project" value="UniProtKB-SubCell"/>
</dbReference>
<proteinExistence type="inferred from homology"/>
<dbReference type="InterPro" id="IPR003783">
    <property type="entry name" value="Regulatory_RecX"/>
</dbReference>